<feature type="transmembrane region" description="Helical" evidence="9">
    <location>
        <begin position="157"/>
        <end position="176"/>
    </location>
</feature>
<dbReference type="GO" id="GO:0005886">
    <property type="term" value="C:plasma membrane"/>
    <property type="evidence" value="ECO:0007669"/>
    <property type="project" value="UniProtKB-SubCell"/>
</dbReference>
<evidence type="ECO:0000256" key="7">
    <source>
        <dbReference type="ARBA" id="ARBA00023170"/>
    </source>
</evidence>
<dbReference type="PROSITE" id="PS50262">
    <property type="entry name" value="G_PROTEIN_RECEP_F1_2"/>
    <property type="match status" value="1"/>
</dbReference>
<dbReference type="Pfam" id="PF00001">
    <property type="entry name" value="7tm_1"/>
    <property type="match status" value="1"/>
</dbReference>
<evidence type="ECO:0000256" key="6">
    <source>
        <dbReference type="ARBA" id="ARBA00023136"/>
    </source>
</evidence>
<dbReference type="Proteomes" id="UP000597762">
    <property type="component" value="Unassembled WGS sequence"/>
</dbReference>
<keyword evidence="8" id="KW-0807">Transducer</keyword>
<evidence type="ECO:0000256" key="3">
    <source>
        <dbReference type="ARBA" id="ARBA00022692"/>
    </source>
</evidence>
<dbReference type="AlphaFoldDB" id="A0A812DL30"/>
<dbReference type="PANTHER" id="PTHR24249:SF372">
    <property type="entry name" value="G-PROTEIN COUPLED RECEPTORS FAMILY 1 PROFILE DOMAIN-CONTAINING PROTEIN"/>
    <property type="match status" value="1"/>
</dbReference>
<keyword evidence="7" id="KW-0675">Receptor</keyword>
<organism evidence="11 12">
    <name type="scientific">Acanthosepion pharaonis</name>
    <name type="common">Pharaoh cuttlefish</name>
    <name type="synonym">Sepia pharaonis</name>
    <dbReference type="NCBI Taxonomy" id="158019"/>
    <lineage>
        <taxon>Eukaryota</taxon>
        <taxon>Metazoa</taxon>
        <taxon>Spiralia</taxon>
        <taxon>Lophotrochozoa</taxon>
        <taxon>Mollusca</taxon>
        <taxon>Cephalopoda</taxon>
        <taxon>Coleoidea</taxon>
        <taxon>Decapodiformes</taxon>
        <taxon>Sepiida</taxon>
        <taxon>Sepiina</taxon>
        <taxon>Sepiidae</taxon>
        <taxon>Acanthosepion</taxon>
    </lineage>
</organism>
<feature type="transmembrane region" description="Helical" evidence="9">
    <location>
        <begin position="125"/>
        <end position="145"/>
    </location>
</feature>
<protein>
    <recommendedName>
        <fullName evidence="10">G-protein coupled receptors family 1 profile domain-containing protein</fullName>
    </recommendedName>
</protein>
<keyword evidence="3 9" id="KW-0812">Transmembrane</keyword>
<dbReference type="SUPFAM" id="SSF81321">
    <property type="entry name" value="Family A G protein-coupled receptor-like"/>
    <property type="match status" value="1"/>
</dbReference>
<feature type="transmembrane region" description="Helical" evidence="9">
    <location>
        <begin position="197"/>
        <end position="219"/>
    </location>
</feature>
<dbReference type="EMBL" id="CAHIKZ030004034">
    <property type="protein sequence ID" value="CAE1306458.1"/>
    <property type="molecule type" value="Genomic_DNA"/>
</dbReference>
<dbReference type="InterPro" id="IPR000276">
    <property type="entry name" value="GPCR_Rhodpsn"/>
</dbReference>
<dbReference type="Gene3D" id="1.20.1070.10">
    <property type="entry name" value="Rhodopsin 7-helix transmembrane proteins"/>
    <property type="match status" value="1"/>
</dbReference>
<comment type="subcellular location">
    <subcellularLocation>
        <location evidence="1">Cell membrane</location>
        <topology evidence="1">Multi-pass membrane protein</topology>
    </subcellularLocation>
</comment>
<evidence type="ECO:0000256" key="5">
    <source>
        <dbReference type="ARBA" id="ARBA00023040"/>
    </source>
</evidence>
<evidence type="ECO:0000259" key="10">
    <source>
        <dbReference type="PROSITE" id="PS50262"/>
    </source>
</evidence>
<evidence type="ECO:0000256" key="8">
    <source>
        <dbReference type="ARBA" id="ARBA00023224"/>
    </source>
</evidence>
<dbReference type="OrthoDB" id="6088609at2759"/>
<proteinExistence type="predicted"/>
<dbReference type="InterPro" id="IPR017452">
    <property type="entry name" value="GPCR_Rhodpsn_7TM"/>
</dbReference>
<evidence type="ECO:0000256" key="9">
    <source>
        <dbReference type="SAM" id="Phobius"/>
    </source>
</evidence>
<name>A0A812DL30_ACAPH</name>
<feature type="transmembrane region" description="Helical" evidence="9">
    <location>
        <begin position="270"/>
        <end position="294"/>
    </location>
</feature>
<gene>
    <name evidence="11" type="ORF">SPHA_58720</name>
</gene>
<reference evidence="11" key="1">
    <citation type="submission" date="2021-01" db="EMBL/GenBank/DDBJ databases">
        <authorList>
            <person name="Li R."/>
            <person name="Bekaert M."/>
        </authorList>
    </citation>
    <scope>NUCLEOTIDE SEQUENCE</scope>
    <source>
        <strain evidence="11">Farmed</strain>
    </source>
</reference>
<dbReference type="InterPro" id="IPR050569">
    <property type="entry name" value="TAAR"/>
</dbReference>
<evidence type="ECO:0000313" key="12">
    <source>
        <dbReference type="Proteomes" id="UP000597762"/>
    </source>
</evidence>
<evidence type="ECO:0000256" key="4">
    <source>
        <dbReference type="ARBA" id="ARBA00022989"/>
    </source>
</evidence>
<keyword evidence="4 9" id="KW-1133">Transmembrane helix</keyword>
<feature type="domain" description="G-protein coupled receptors family 1 profile" evidence="10">
    <location>
        <begin position="98"/>
        <end position="375"/>
    </location>
</feature>
<evidence type="ECO:0000313" key="11">
    <source>
        <dbReference type="EMBL" id="CAE1306458.1"/>
    </source>
</evidence>
<keyword evidence="6 9" id="KW-0472">Membrane</keyword>
<accession>A0A812DL30</accession>
<keyword evidence="2" id="KW-1003">Cell membrane</keyword>
<keyword evidence="12" id="KW-1185">Reference proteome</keyword>
<feature type="transmembrane region" description="Helical" evidence="9">
    <location>
        <begin position="354"/>
        <end position="377"/>
    </location>
</feature>
<dbReference type="GO" id="GO:0004930">
    <property type="term" value="F:G protein-coupled receptor activity"/>
    <property type="evidence" value="ECO:0007669"/>
    <property type="project" value="UniProtKB-KW"/>
</dbReference>
<evidence type="ECO:0000256" key="1">
    <source>
        <dbReference type="ARBA" id="ARBA00004651"/>
    </source>
</evidence>
<feature type="transmembrane region" description="Helical" evidence="9">
    <location>
        <begin position="82"/>
        <end position="104"/>
    </location>
</feature>
<keyword evidence="5" id="KW-0297">G-protein coupled receptor</keyword>
<comment type="caution">
    <text evidence="11">The sequence shown here is derived from an EMBL/GenBank/DDBJ whole genome shotgun (WGS) entry which is preliminary data.</text>
</comment>
<feature type="transmembrane region" description="Helical" evidence="9">
    <location>
        <begin position="315"/>
        <end position="334"/>
    </location>
</feature>
<dbReference type="PANTHER" id="PTHR24249">
    <property type="entry name" value="HISTAMINE RECEPTOR-RELATED G-PROTEIN COUPLED RECEPTOR"/>
    <property type="match status" value="1"/>
</dbReference>
<sequence length="416" mass="47020">MLVAKLFSIRKVVTRANHPFSPLPTSFHLSPLPTYTSVAASELEASVLSTINKMTDFEFEYPSYGLRNRYGSDKLGRPDQEFNYYLLHIGVSILVTVPNLFLFITLMSKSGTGNMRPLDKILLNYTINGILWGVFGHSLFTHTYFFNWSFGIIACRIYHTLMVAFDFAFQFHMFVVSVDRVLQAISPYRYLQRVNSVGCGILLAFPWVSTILVTLPIYFVGFASNSTTPSLALLPVTTITNGYPDAVTEISLPAPNPVCSSALIPPANRAFHLFTFIICLFTVASTFIVIYFLLKSRGLQSYRLLTSVDRRSIRSSLTAGIVVNLMFAATMFVLKCFHQHIMDNGYRQHDERFWIALDVFAYLAVSSAGIIPVLWFVDSDVRKALYTLYRRIVPEPSEESKLASKSKRDSFELIND</sequence>
<evidence type="ECO:0000256" key="2">
    <source>
        <dbReference type="ARBA" id="ARBA00022475"/>
    </source>
</evidence>